<dbReference type="Pfam" id="PF04076">
    <property type="entry name" value="BOF"/>
    <property type="match status" value="1"/>
</dbReference>
<feature type="compositionally biased region" description="Low complexity" evidence="2">
    <location>
        <begin position="25"/>
        <end position="49"/>
    </location>
</feature>
<feature type="signal peptide" evidence="3">
    <location>
        <begin position="1"/>
        <end position="22"/>
    </location>
</feature>
<feature type="chain" id="PRO_5016703940" evidence="3">
    <location>
        <begin position="23"/>
        <end position="137"/>
    </location>
</feature>
<reference evidence="4 5" key="1">
    <citation type="submission" date="2018-07" db="EMBL/GenBank/DDBJ databases">
        <title>Genomic Encyclopedia of Type Strains, Phase IV (KMG-IV): sequencing the most valuable type-strain genomes for metagenomic binning, comparative biology and taxonomic classification.</title>
        <authorList>
            <person name="Goeker M."/>
        </authorList>
    </citation>
    <scope>NUCLEOTIDE SEQUENCE [LARGE SCALE GENOMIC DNA]</scope>
    <source>
        <strain evidence="4 5">DSM 21352</strain>
    </source>
</reference>
<dbReference type="PANTHER" id="PTHR36571:SF1">
    <property type="entry name" value="PROTEIN YGIW"/>
    <property type="match status" value="1"/>
</dbReference>
<dbReference type="PANTHER" id="PTHR36571">
    <property type="entry name" value="PROTEIN YGIW"/>
    <property type="match status" value="1"/>
</dbReference>
<evidence type="ECO:0000313" key="5">
    <source>
        <dbReference type="Proteomes" id="UP000255265"/>
    </source>
</evidence>
<dbReference type="InterPro" id="IPR036700">
    <property type="entry name" value="BOBF_sf"/>
</dbReference>
<dbReference type="SUPFAM" id="SSF101756">
    <property type="entry name" value="Hypothetical protein YgiW"/>
    <property type="match status" value="1"/>
</dbReference>
<dbReference type="InterPro" id="IPR005220">
    <property type="entry name" value="CarO-like"/>
</dbReference>
<protein>
    <submittedName>
        <fullName evidence="4">Uncharacterized protein (TIGR00156 family)</fullName>
    </submittedName>
</protein>
<evidence type="ECO:0000256" key="1">
    <source>
        <dbReference type="ARBA" id="ARBA00022729"/>
    </source>
</evidence>
<dbReference type="STRING" id="433924.NS331_08840"/>
<feature type="region of interest" description="Disordered" evidence="2">
    <location>
        <begin position="25"/>
        <end position="51"/>
    </location>
</feature>
<evidence type="ECO:0000256" key="2">
    <source>
        <dbReference type="SAM" id="MobiDB-lite"/>
    </source>
</evidence>
<dbReference type="Proteomes" id="UP000255265">
    <property type="component" value="Unassembled WGS sequence"/>
</dbReference>
<name>A0A370FFC3_9BURK</name>
<dbReference type="Gene3D" id="2.40.50.200">
    <property type="entry name" value="Bacterial OB-fold"/>
    <property type="match status" value="1"/>
</dbReference>
<dbReference type="NCBIfam" id="NF033674">
    <property type="entry name" value="stress_OB_fold"/>
    <property type="match status" value="1"/>
</dbReference>
<evidence type="ECO:0000256" key="3">
    <source>
        <dbReference type="SAM" id="SignalP"/>
    </source>
</evidence>
<dbReference type="EMBL" id="QQAV01000008">
    <property type="protein sequence ID" value="RDI22071.1"/>
    <property type="molecule type" value="Genomic_DNA"/>
</dbReference>
<sequence length="137" mass="14222">MRSSILASTLALSLLAAGTAGAAGSAASAPGAAPAQAAAAPGGYSGPSTVPVSTVRQLLDSGRDDQQVRLQGRIVSHDGGENYTFADDTGRIRVEIEPQHFPAGRTLGAEQRVELHGEFEKSLRTTEVEVERLIVLN</sequence>
<dbReference type="OrthoDB" id="6650354at2"/>
<dbReference type="RefSeq" id="WP_114803953.1">
    <property type="nucleotide sequence ID" value="NZ_QQAV01000008.1"/>
</dbReference>
<keyword evidence="5" id="KW-1185">Reference proteome</keyword>
<gene>
    <name evidence="4" type="ORF">DFR41_108195</name>
</gene>
<dbReference type="AlphaFoldDB" id="A0A370FFC3"/>
<organism evidence="4 5">
    <name type="scientific">Pseudacidovorax intermedius</name>
    <dbReference type="NCBI Taxonomy" id="433924"/>
    <lineage>
        <taxon>Bacteria</taxon>
        <taxon>Pseudomonadati</taxon>
        <taxon>Pseudomonadota</taxon>
        <taxon>Betaproteobacteria</taxon>
        <taxon>Burkholderiales</taxon>
        <taxon>Comamonadaceae</taxon>
        <taxon>Pseudacidovorax</taxon>
    </lineage>
</organism>
<comment type="caution">
    <text evidence="4">The sequence shown here is derived from an EMBL/GenBank/DDBJ whole genome shotgun (WGS) entry which is preliminary data.</text>
</comment>
<keyword evidence="1 3" id="KW-0732">Signal</keyword>
<evidence type="ECO:0000313" key="4">
    <source>
        <dbReference type="EMBL" id="RDI22071.1"/>
    </source>
</evidence>
<accession>A0A370FFC3</accession>
<proteinExistence type="predicted"/>